<protein>
    <submittedName>
        <fullName evidence="1">Uncharacterized protein</fullName>
    </submittedName>
</protein>
<reference evidence="1" key="1">
    <citation type="journal article" date="2019" name="bioRxiv">
        <title>The Genome of the Zebra Mussel, Dreissena polymorpha: A Resource for Invasive Species Research.</title>
        <authorList>
            <person name="McCartney M.A."/>
            <person name="Auch B."/>
            <person name="Kono T."/>
            <person name="Mallez S."/>
            <person name="Zhang Y."/>
            <person name="Obille A."/>
            <person name="Becker A."/>
            <person name="Abrahante J.E."/>
            <person name="Garbe J."/>
            <person name="Badalamenti J.P."/>
            <person name="Herman A."/>
            <person name="Mangelson H."/>
            <person name="Liachko I."/>
            <person name="Sullivan S."/>
            <person name="Sone E.D."/>
            <person name="Koren S."/>
            <person name="Silverstein K.A.T."/>
            <person name="Beckman K.B."/>
            <person name="Gohl D.M."/>
        </authorList>
    </citation>
    <scope>NUCLEOTIDE SEQUENCE</scope>
    <source>
        <strain evidence="1">Duluth1</strain>
        <tissue evidence="1">Whole animal</tissue>
    </source>
</reference>
<organism evidence="1 2">
    <name type="scientific">Dreissena polymorpha</name>
    <name type="common">Zebra mussel</name>
    <name type="synonym">Mytilus polymorpha</name>
    <dbReference type="NCBI Taxonomy" id="45954"/>
    <lineage>
        <taxon>Eukaryota</taxon>
        <taxon>Metazoa</taxon>
        <taxon>Spiralia</taxon>
        <taxon>Lophotrochozoa</taxon>
        <taxon>Mollusca</taxon>
        <taxon>Bivalvia</taxon>
        <taxon>Autobranchia</taxon>
        <taxon>Heteroconchia</taxon>
        <taxon>Euheterodonta</taxon>
        <taxon>Imparidentia</taxon>
        <taxon>Neoheterodontei</taxon>
        <taxon>Myida</taxon>
        <taxon>Dreissenoidea</taxon>
        <taxon>Dreissenidae</taxon>
        <taxon>Dreissena</taxon>
    </lineage>
</organism>
<dbReference type="AlphaFoldDB" id="A0A9D4E1S4"/>
<reference evidence="1" key="2">
    <citation type="submission" date="2020-11" db="EMBL/GenBank/DDBJ databases">
        <authorList>
            <person name="McCartney M.A."/>
            <person name="Auch B."/>
            <person name="Kono T."/>
            <person name="Mallez S."/>
            <person name="Becker A."/>
            <person name="Gohl D.M."/>
            <person name="Silverstein K.A.T."/>
            <person name="Koren S."/>
            <person name="Bechman K.B."/>
            <person name="Herman A."/>
            <person name="Abrahante J.E."/>
            <person name="Garbe J."/>
        </authorList>
    </citation>
    <scope>NUCLEOTIDE SEQUENCE</scope>
    <source>
        <strain evidence="1">Duluth1</strain>
        <tissue evidence="1">Whole animal</tissue>
    </source>
</reference>
<keyword evidence="2" id="KW-1185">Reference proteome</keyword>
<sequence>MSLRGQWHDGLSSGSIVKNATSLKQSMLSLKQLETLNVCVYEDTPGLWEALQGLSIKSLSLSCDGRNFNLKYATSLKKSILSLKQLETLNVSVNKDYPGLWEALQGLSIKCLSLSFGYTNFLKYATSLKQSIVSLKQLDTVSVSMHKDTPGMWEALQGLSIKSLSLNLNLGFRLKYATSLKQSILSLKELETLSISVDYDSPGLWEALHSRSIKSLRLRGINSINRGFETKYTKSLEQWLSSLTKLDTLSISVHSTNPDLWEALHGLSIKSLSISWEGKRQHLMLRSKYRDFNLKYAESIKKSLLSLTQLDTLSIIAKKDSPGLCETLNGLHIKRLSLSGEKRGLRVDHAESLSQWLSSLTQLETLTLHLNTYIALQVPRSLKYLNIYSKKLLPSELRDLVGRLAACPYAIDIELEIGCASSIDPPKQILLQEYILVQQELVSRPNVFVKKFRTYESESNSTMPVHYIGGVDNPAHCDLSIKDYAYDIFAKLMERFKYSRISIGLQINPDSFL</sequence>
<dbReference type="EMBL" id="JAIWYP010000009">
    <property type="protein sequence ID" value="KAH3770475.1"/>
    <property type="molecule type" value="Genomic_DNA"/>
</dbReference>
<accession>A0A9D4E1S4</accession>
<proteinExistence type="predicted"/>
<gene>
    <name evidence="1" type="ORF">DPMN_171762</name>
</gene>
<evidence type="ECO:0000313" key="2">
    <source>
        <dbReference type="Proteomes" id="UP000828390"/>
    </source>
</evidence>
<dbReference type="SUPFAM" id="SSF52047">
    <property type="entry name" value="RNI-like"/>
    <property type="match status" value="1"/>
</dbReference>
<dbReference type="Proteomes" id="UP000828390">
    <property type="component" value="Unassembled WGS sequence"/>
</dbReference>
<comment type="caution">
    <text evidence="1">The sequence shown here is derived from an EMBL/GenBank/DDBJ whole genome shotgun (WGS) entry which is preliminary data.</text>
</comment>
<evidence type="ECO:0000313" key="1">
    <source>
        <dbReference type="EMBL" id="KAH3770475.1"/>
    </source>
</evidence>
<name>A0A9D4E1S4_DREPO</name>